<evidence type="ECO:0000256" key="2">
    <source>
        <dbReference type="SAM" id="MobiDB-lite"/>
    </source>
</evidence>
<dbReference type="EMBL" id="JAAGVY010000002">
    <property type="protein sequence ID" value="NEN22263.1"/>
    <property type="molecule type" value="Genomic_DNA"/>
</dbReference>
<comment type="caution">
    <text evidence="3">The sequence shown here is derived from an EMBL/GenBank/DDBJ whole genome shotgun (WGS) entry which is preliminary data.</text>
</comment>
<name>A0A7K3WKT9_9FLAO</name>
<evidence type="ECO:0000313" key="3">
    <source>
        <dbReference type="EMBL" id="NEN22263.1"/>
    </source>
</evidence>
<dbReference type="GO" id="GO:0005524">
    <property type="term" value="F:ATP binding"/>
    <property type="evidence" value="ECO:0007669"/>
    <property type="project" value="UniProtKB-KW"/>
</dbReference>
<feature type="coiled-coil region" evidence="1">
    <location>
        <begin position="652"/>
        <end position="733"/>
    </location>
</feature>
<feature type="compositionally biased region" description="Basic and acidic residues" evidence="2">
    <location>
        <begin position="281"/>
        <end position="300"/>
    </location>
</feature>
<feature type="region of interest" description="Disordered" evidence="2">
    <location>
        <begin position="281"/>
        <end position="303"/>
    </location>
</feature>
<dbReference type="Pfam" id="PF12128">
    <property type="entry name" value="DUF3584"/>
    <property type="match status" value="1"/>
</dbReference>
<gene>
    <name evidence="3" type="ORF">G3O08_01930</name>
</gene>
<accession>A0A7K3WKT9</accession>
<evidence type="ECO:0000256" key="1">
    <source>
        <dbReference type="SAM" id="Coils"/>
    </source>
</evidence>
<sequence>MRQLNKIVFINSATIRYQEVLLDGNVHFIGTQGVGKSTLLRAILFFYNGDTQKLGIPREKKIFAEYYFPNTNSYILYEVERETGSFTVLVMRSGAGVVFRFIDSAYNPEWILRDNQALEKWGDIRQQLDKLGIDSSNRVDRLMDYRDIIYGNPAVNAANRKYALLESKQYQNIPRTITNVFLNTKLEAGFIKETIIHSLSEEELVIDLMTYRHHLHDFEKEYVDIQNFTQVKTQDQAEKIIAYFNQINERQAAQAMSAAQLGNAVKQAEKEAQSQKTKLEIAFREKNEKQKKSDEKEKRQANQVSLIRGSIKSVEAKIREAQKKEREYNEKGITEILNRVSKQDEWLNTEKRLGEERSSLTAKFESIEQAFQVRKQQLDNGLDQLVNEQEKAGNLTNQEFQNEKEKQNNLRESQISELQNSLDEKLELIHKQLDVENEALTKIREKRSGLKAKVWYADEIQNLKKEIFQADKKADEAEGKIELHKEKIRTLKGEWEREEERLVTAKEVHKVKLDDEINSLQNQLASTQAKLDGYKNALYGYLQEHYPDWQETIGRIAREDILFNEDLQPELKKISDLFFGLELKLQHVDVTAKTLEQYELEKKKLTEALEKSRKGLARLDVEHIADLDKLTKRFRPKIREHKDATQKWELEKQQSQTQIEKKNLLLEELEQKANTEKDTALAKVETEIEAANAKVKLVLSQVAAEKNAIKDEIEKLEKSFAKLVKAFAQTRDEKQEEIERIFSVKKNEIKRRIAELLKQQNAKLKDAGADTARLNAIDAELQKVILELQFISENQELVIEYRKDKRELFDRIPEFKKERDKENGKLENAEGRLDELEKEHRKELAELSNDIKLIEEKIRKLKDGFDELEQFSKSDLFKDIETWMEAGDKAGDPYAIRKLIDEIRDISLSLNSLKENLRDTINRFLNRFSDANLFHFPTSLSDLQDYMAFAANLKEFIDENKIAEYQQRVERRFASILSSVSRETGDLISREGDIQKVVSNINRDFRERNFVGVIQSMELRLEDSASRVVNTLKRIREYEQEQGHSLGEHNLFNAQNGDANNKRAVEFLNQLNRDILESKRDRILLSDAFELRFRVVENENDSGWVEKLSNVGSEGTDVLVKAMINILLLNVFKNSASRKFKDFRLHCMMDEVGRLHPTNVRGILKFANDRNILLINGSPVEQDAMAYRHIYELRKDKKSQTQVRRLITVRQPTETQQTENLPDE</sequence>
<dbReference type="AlphaFoldDB" id="A0A7K3WKT9"/>
<dbReference type="RefSeq" id="WP_163282980.1">
    <property type="nucleotide sequence ID" value="NZ_JAAGVY010000002.1"/>
</dbReference>
<protein>
    <submittedName>
        <fullName evidence="3">ATP-binding protein</fullName>
    </submittedName>
</protein>
<proteinExistence type="predicted"/>
<keyword evidence="1" id="KW-0175">Coiled coil</keyword>
<feature type="coiled-coil region" evidence="1">
    <location>
        <begin position="812"/>
        <end position="864"/>
    </location>
</feature>
<feature type="coiled-coil region" evidence="1">
    <location>
        <begin position="588"/>
        <end position="622"/>
    </location>
</feature>
<dbReference type="Proteomes" id="UP000486602">
    <property type="component" value="Unassembled WGS sequence"/>
</dbReference>
<feature type="coiled-coil region" evidence="1">
    <location>
        <begin position="460"/>
        <end position="537"/>
    </location>
</feature>
<keyword evidence="3" id="KW-0067">ATP-binding</keyword>
<keyword evidence="4" id="KW-1185">Reference proteome</keyword>
<evidence type="ECO:0000313" key="4">
    <source>
        <dbReference type="Proteomes" id="UP000486602"/>
    </source>
</evidence>
<keyword evidence="3" id="KW-0547">Nucleotide-binding</keyword>
<organism evidence="3 4">
    <name type="scientific">Cryomorpha ignava</name>
    <dbReference type="NCBI Taxonomy" id="101383"/>
    <lineage>
        <taxon>Bacteria</taxon>
        <taxon>Pseudomonadati</taxon>
        <taxon>Bacteroidota</taxon>
        <taxon>Flavobacteriia</taxon>
        <taxon>Flavobacteriales</taxon>
        <taxon>Cryomorphaceae</taxon>
        <taxon>Cryomorpha</taxon>
    </lineage>
</organism>
<reference evidence="3 4" key="1">
    <citation type="submission" date="2020-02" db="EMBL/GenBank/DDBJ databases">
        <title>Out from the shadows clarifying the taxonomy of the family Cryomorphaceae and related taxa by utilizing the GTDB taxonomic framework.</title>
        <authorList>
            <person name="Bowman J.P."/>
        </authorList>
    </citation>
    <scope>NUCLEOTIDE SEQUENCE [LARGE SCALE GENOMIC DNA]</scope>
    <source>
        <strain evidence="3 4">QSSC 1-22</strain>
    </source>
</reference>
<dbReference type="InterPro" id="IPR021979">
    <property type="entry name" value="DUF3584"/>
</dbReference>